<proteinExistence type="predicted"/>
<dbReference type="Proteomes" id="UP000198769">
    <property type="component" value="Unassembled WGS sequence"/>
</dbReference>
<dbReference type="AlphaFoldDB" id="A0A1I4YIP6"/>
<sequence length="92" mass="11068">MIKKRAAAVLPLTRSLSFPYNYYLGILFGEELLFTMESMIRQFCCNQKNLLSLVQENRPLNPGQKIYNNRTQIIKKYFDKELYTWYRAPFKF</sequence>
<evidence type="ECO:0000313" key="2">
    <source>
        <dbReference type="Proteomes" id="UP000198769"/>
    </source>
</evidence>
<evidence type="ECO:0000313" key="1">
    <source>
        <dbReference type="EMBL" id="SFN37867.1"/>
    </source>
</evidence>
<protein>
    <submittedName>
        <fullName evidence="1">Uncharacterized protein</fullName>
    </submittedName>
</protein>
<name>A0A1I4YIP6_CHROL</name>
<organism evidence="1 2">
    <name type="scientific">Chryseobacterium oleae</name>
    <dbReference type="NCBI Taxonomy" id="491207"/>
    <lineage>
        <taxon>Bacteria</taxon>
        <taxon>Pseudomonadati</taxon>
        <taxon>Bacteroidota</taxon>
        <taxon>Flavobacteriia</taxon>
        <taxon>Flavobacteriales</taxon>
        <taxon>Weeksellaceae</taxon>
        <taxon>Chryseobacterium group</taxon>
        <taxon>Chryseobacterium</taxon>
    </lineage>
</organism>
<gene>
    <name evidence="1" type="ORF">SAMN05421594_2447</name>
</gene>
<accession>A0A1I4YIP6</accession>
<dbReference type="EMBL" id="FOVD01000003">
    <property type="protein sequence ID" value="SFN37867.1"/>
    <property type="molecule type" value="Genomic_DNA"/>
</dbReference>
<reference evidence="2" key="1">
    <citation type="submission" date="2016-10" db="EMBL/GenBank/DDBJ databases">
        <authorList>
            <person name="Varghese N."/>
            <person name="Submissions S."/>
        </authorList>
    </citation>
    <scope>NUCLEOTIDE SEQUENCE [LARGE SCALE GENOMIC DNA]</scope>
    <source>
        <strain evidence="2">DSM 25575</strain>
    </source>
</reference>
<keyword evidence="2" id="KW-1185">Reference proteome</keyword>